<protein>
    <submittedName>
        <fullName evidence="2">Uncharacterized protein</fullName>
    </submittedName>
</protein>
<reference evidence="3" key="1">
    <citation type="journal article" date="2019" name="Int. J. Syst. Evol. Microbiol.">
        <title>The Global Catalogue of Microorganisms (GCM) 10K type strain sequencing project: providing services to taxonomists for standard genome sequencing and annotation.</title>
        <authorList>
            <consortium name="The Broad Institute Genomics Platform"/>
            <consortium name="The Broad Institute Genome Sequencing Center for Infectious Disease"/>
            <person name="Wu L."/>
            <person name="Ma J."/>
        </authorList>
    </citation>
    <scope>NUCLEOTIDE SEQUENCE [LARGE SCALE GENOMIC DNA]</scope>
    <source>
        <strain evidence="3">CCUG 49018</strain>
    </source>
</reference>
<evidence type="ECO:0000256" key="1">
    <source>
        <dbReference type="SAM" id="MobiDB-lite"/>
    </source>
</evidence>
<accession>A0ABW3VCQ9</accession>
<dbReference type="EMBL" id="JBHTMB010000028">
    <property type="protein sequence ID" value="MFD1232668.1"/>
    <property type="molecule type" value="Genomic_DNA"/>
</dbReference>
<comment type="caution">
    <text evidence="2">The sequence shown here is derived from an EMBL/GenBank/DDBJ whole genome shotgun (WGS) entry which is preliminary data.</text>
</comment>
<name>A0ABW3VCQ9_9PSEU</name>
<evidence type="ECO:0000313" key="2">
    <source>
        <dbReference type="EMBL" id="MFD1232668.1"/>
    </source>
</evidence>
<keyword evidence="3" id="KW-1185">Reference proteome</keyword>
<dbReference type="Proteomes" id="UP001597182">
    <property type="component" value="Unassembled WGS sequence"/>
</dbReference>
<feature type="region of interest" description="Disordered" evidence="1">
    <location>
        <begin position="1"/>
        <end position="67"/>
    </location>
</feature>
<sequence>MVDNGSRTGDAPGDEGPHGSVVDPGAHSDGDDSVTTVVGGGDGDEGTSGAASREVADEAASEPTRSE</sequence>
<gene>
    <name evidence="2" type="ORF">ACFQ34_05175</name>
</gene>
<dbReference type="RefSeq" id="WP_013673906.1">
    <property type="nucleotide sequence ID" value="NZ_BAABKS010000008.1"/>
</dbReference>
<evidence type="ECO:0000313" key="3">
    <source>
        <dbReference type="Proteomes" id="UP001597182"/>
    </source>
</evidence>
<proteinExistence type="predicted"/>
<organism evidence="2 3">
    <name type="scientific">Pseudonocardia benzenivorans</name>
    <dbReference type="NCBI Taxonomy" id="228005"/>
    <lineage>
        <taxon>Bacteria</taxon>
        <taxon>Bacillati</taxon>
        <taxon>Actinomycetota</taxon>
        <taxon>Actinomycetes</taxon>
        <taxon>Pseudonocardiales</taxon>
        <taxon>Pseudonocardiaceae</taxon>
        <taxon>Pseudonocardia</taxon>
    </lineage>
</organism>